<sequence length="502" mass="52728">MTAAIATPHPLATAAGQKVLDAGGTAPEAVIAAGAVLTVVMPHFCGLGGDAVWTLSDRNGDSRCLLAIGQGIQRDRPKGPVPFRGPASILTTAAVVDGWAEALDYAHVHLGGRASWQSLLAQAFALAWDGFAVTSSQGYWTDFRAPEIADWPGFDGLFLQNGASLPVGHLLQQPDLACVFAKLIDNGPRDFYEGAVAARIIAGLQETGAIIGADDLRQTRSRWAAPVSLGYRGHRLLSSPPPTQGLTTLQIMGILAQFDLADIAPSSAAHFHLCVEAVKRAFEDRGRIADGAAVDDLLAPDHLGARAADISTQQAMAWPHPWQHGDTVFLGAIDAMGNAASMLQSTFYDWGSGVVVPGTGIIWQNRGAAFSFQPGHPNMFRPGKLPFYTLNPGIALDDAGRPAFVYGTQGADGQPQTLAMLLSLLLDYGLPPDQALAAPRFLLGRTFSDQRDSLKVEGHAGDAVIAQLKTLGHQVSAIAPLSPLAGQAGVISPTLGGHHDPR</sequence>
<dbReference type="InterPro" id="IPR043138">
    <property type="entry name" value="GGT_lsub"/>
</dbReference>
<keyword evidence="1" id="KW-0614">Plasmid</keyword>
<dbReference type="GO" id="GO:0103068">
    <property type="term" value="F:leukotriene C4 gamma-glutamyl transferase activity"/>
    <property type="evidence" value="ECO:0007669"/>
    <property type="project" value="UniProtKB-EC"/>
</dbReference>
<dbReference type="PATRIC" id="fig|759362.5.peg.2951"/>
<dbReference type="AlphaFoldDB" id="F9YBC3"/>
<keyword evidence="1" id="KW-0012">Acyltransferase</keyword>
<dbReference type="OrthoDB" id="9781342at2"/>
<reference evidence="1 2" key="1">
    <citation type="journal article" date="2011" name="J. Bacteriol.">
        <title>Complete genome sequence of the industrial strain Ketogulonicigenium vulgare WSH-001.</title>
        <authorList>
            <person name="Liu L."/>
            <person name="Li Y."/>
            <person name="Zhang J."/>
            <person name="Zhou Z."/>
            <person name="Liu J."/>
            <person name="Li X."/>
            <person name="Zhou J."/>
            <person name="Du G."/>
            <person name="Wang L."/>
            <person name="Chen J."/>
        </authorList>
    </citation>
    <scope>NUCLEOTIDE SEQUENCE [LARGE SCALE GENOMIC DNA]</scope>
    <source>
        <strain evidence="1 2">WSH-001</strain>
        <plasmid evidence="2">pKVU_100</plasmid>
    </source>
</reference>
<dbReference type="EMBL" id="CP002019">
    <property type="protein sequence ID" value="AEM42675.1"/>
    <property type="molecule type" value="Genomic_DNA"/>
</dbReference>
<dbReference type="PANTHER" id="PTHR43881:SF5">
    <property type="entry name" value="GAMMA-GLUTAMYLTRANSPEPTIDASE"/>
    <property type="match status" value="1"/>
</dbReference>
<dbReference type="Gene3D" id="3.60.20.40">
    <property type="match status" value="1"/>
</dbReference>
<evidence type="ECO:0000313" key="1">
    <source>
        <dbReference type="EMBL" id="AEM42675.1"/>
    </source>
</evidence>
<accession>F9YBC3</accession>
<geneLocation type="plasmid" evidence="2">
    <name>pKVU_100</name>
</geneLocation>
<organism evidence="1 2">
    <name type="scientific">Ketogulonicigenium vulgare (strain WSH-001)</name>
    <dbReference type="NCBI Taxonomy" id="759362"/>
    <lineage>
        <taxon>Bacteria</taxon>
        <taxon>Pseudomonadati</taxon>
        <taxon>Pseudomonadota</taxon>
        <taxon>Alphaproteobacteria</taxon>
        <taxon>Rhodobacterales</taxon>
        <taxon>Roseobacteraceae</taxon>
        <taxon>Ketogulonicigenium</taxon>
    </lineage>
</organism>
<dbReference type="InterPro" id="IPR029055">
    <property type="entry name" value="Ntn_hydrolases_N"/>
</dbReference>
<dbReference type="SUPFAM" id="SSF56235">
    <property type="entry name" value="N-terminal nucleophile aminohydrolases (Ntn hydrolases)"/>
    <property type="match status" value="1"/>
</dbReference>
<dbReference type="InterPro" id="IPR052896">
    <property type="entry name" value="GGT-like_enzyme"/>
</dbReference>
<dbReference type="Gene3D" id="1.10.246.130">
    <property type="match status" value="1"/>
</dbReference>
<proteinExistence type="predicted"/>
<gene>
    <name evidence="1" type="ordered locus">KVU_PA0258</name>
</gene>
<dbReference type="PRINTS" id="PR01210">
    <property type="entry name" value="GGTRANSPTASE"/>
</dbReference>
<dbReference type="EC" id="2.3.2.2" evidence="1"/>
<dbReference type="HOGENOM" id="CLU_014813_3_3_5"/>
<protein>
    <submittedName>
        <fullName evidence="1">Gamma-glutamyltransferase 2</fullName>
        <ecNumber evidence="1">2.3.2.2</ecNumber>
    </submittedName>
</protein>
<name>F9YBC3_KETVW</name>
<dbReference type="Proteomes" id="UP000000692">
    <property type="component" value="Plasmid 1"/>
</dbReference>
<dbReference type="RefSeq" id="WP_014538284.1">
    <property type="nucleotide sequence ID" value="NC_017386.1"/>
</dbReference>
<dbReference type="PANTHER" id="PTHR43881">
    <property type="entry name" value="GAMMA-GLUTAMYLTRANSPEPTIDASE (AFU_ORTHOLOGUE AFUA_4G13580)"/>
    <property type="match status" value="1"/>
</dbReference>
<dbReference type="KEGG" id="kvl:KVU_PA0258"/>
<evidence type="ECO:0000313" key="2">
    <source>
        <dbReference type="Proteomes" id="UP000000692"/>
    </source>
</evidence>
<keyword evidence="1" id="KW-0808">Transferase</keyword>
<dbReference type="InterPro" id="IPR043137">
    <property type="entry name" value="GGT_ssub_C"/>
</dbReference>
<dbReference type="Pfam" id="PF01019">
    <property type="entry name" value="G_glu_transpept"/>
    <property type="match status" value="1"/>
</dbReference>
<keyword evidence="2" id="KW-1185">Reference proteome</keyword>